<dbReference type="PANTHER" id="PTHR39186:SF1">
    <property type="entry name" value="DUF2071 DOMAIN-CONTAINING PROTEIN"/>
    <property type="match status" value="1"/>
</dbReference>
<gene>
    <name evidence="1" type="ORF">C8N24_1772</name>
</gene>
<protein>
    <recommendedName>
        <fullName evidence="3">DUF2071 domain-containing protein</fullName>
    </recommendedName>
</protein>
<accession>A0A660LG86</accession>
<sequence length="236" mass="26445">MELIASPPPYSGPWVMAQTWLDLLFAHWPVPPEALRPHLPPELPVDTYEGMGWVGITPFVATVRPRGLPTVQRFPELNVRTYTTVDGRPGIWFFSLDAGSAPAVLGARLTYRLPYFRAAMTVERDATTVRYRSERKGASWAATYAPTGPPAPAAPGTLDHFLTERYALYTTGFGRVLRADIQHPPWPLQAATASITRNTMAPVELPVREPLLHFARRQDVLIWAPAPLSRSRRDRR</sequence>
<dbReference type="InterPro" id="IPR023375">
    <property type="entry name" value="ADC_dom_sf"/>
</dbReference>
<dbReference type="SUPFAM" id="SSF160104">
    <property type="entry name" value="Acetoacetate decarboxylase-like"/>
    <property type="match status" value="1"/>
</dbReference>
<dbReference type="PANTHER" id="PTHR39186">
    <property type="entry name" value="DUF2071 FAMILY PROTEIN"/>
    <property type="match status" value="1"/>
</dbReference>
<organism evidence="1 2">
    <name type="scientific">Solirubrobacter pauli</name>
    <dbReference type="NCBI Taxonomy" id="166793"/>
    <lineage>
        <taxon>Bacteria</taxon>
        <taxon>Bacillati</taxon>
        <taxon>Actinomycetota</taxon>
        <taxon>Thermoleophilia</taxon>
        <taxon>Solirubrobacterales</taxon>
        <taxon>Solirubrobacteraceae</taxon>
        <taxon>Solirubrobacter</taxon>
    </lineage>
</organism>
<dbReference type="EMBL" id="RBIL01000001">
    <property type="protein sequence ID" value="RKQ91934.1"/>
    <property type="molecule type" value="Genomic_DNA"/>
</dbReference>
<dbReference type="AlphaFoldDB" id="A0A660LG86"/>
<evidence type="ECO:0000313" key="1">
    <source>
        <dbReference type="EMBL" id="RKQ91934.1"/>
    </source>
</evidence>
<keyword evidence="2" id="KW-1185">Reference proteome</keyword>
<proteinExistence type="predicted"/>
<dbReference type="Gene3D" id="2.40.400.10">
    <property type="entry name" value="Acetoacetate decarboxylase-like"/>
    <property type="match status" value="1"/>
</dbReference>
<dbReference type="Proteomes" id="UP000278962">
    <property type="component" value="Unassembled WGS sequence"/>
</dbReference>
<name>A0A660LG86_9ACTN</name>
<evidence type="ECO:0008006" key="3">
    <source>
        <dbReference type="Google" id="ProtNLM"/>
    </source>
</evidence>
<comment type="caution">
    <text evidence="1">The sequence shown here is derived from an EMBL/GenBank/DDBJ whole genome shotgun (WGS) entry which is preliminary data.</text>
</comment>
<dbReference type="Pfam" id="PF09844">
    <property type="entry name" value="DUF2071"/>
    <property type="match status" value="1"/>
</dbReference>
<dbReference type="InterPro" id="IPR018644">
    <property type="entry name" value="DUF2071"/>
</dbReference>
<evidence type="ECO:0000313" key="2">
    <source>
        <dbReference type="Proteomes" id="UP000278962"/>
    </source>
</evidence>
<reference evidence="1 2" key="1">
    <citation type="submission" date="2018-10" db="EMBL/GenBank/DDBJ databases">
        <title>Genomic Encyclopedia of Archaeal and Bacterial Type Strains, Phase II (KMG-II): from individual species to whole genera.</title>
        <authorList>
            <person name="Goeker M."/>
        </authorList>
    </citation>
    <scope>NUCLEOTIDE SEQUENCE [LARGE SCALE GENOMIC DNA]</scope>
    <source>
        <strain evidence="1 2">DSM 14954</strain>
    </source>
</reference>